<protein>
    <submittedName>
        <fullName evidence="1">Uncharacterized protein</fullName>
    </submittedName>
</protein>
<evidence type="ECO:0000313" key="1">
    <source>
        <dbReference type="EMBL" id="KAJ4439416.1"/>
    </source>
</evidence>
<gene>
    <name evidence="1" type="ORF">ANN_07540</name>
</gene>
<keyword evidence="2" id="KW-1185">Reference proteome</keyword>
<organism evidence="1 2">
    <name type="scientific">Periplaneta americana</name>
    <name type="common">American cockroach</name>
    <name type="synonym">Blatta americana</name>
    <dbReference type="NCBI Taxonomy" id="6978"/>
    <lineage>
        <taxon>Eukaryota</taxon>
        <taxon>Metazoa</taxon>
        <taxon>Ecdysozoa</taxon>
        <taxon>Arthropoda</taxon>
        <taxon>Hexapoda</taxon>
        <taxon>Insecta</taxon>
        <taxon>Pterygota</taxon>
        <taxon>Neoptera</taxon>
        <taxon>Polyneoptera</taxon>
        <taxon>Dictyoptera</taxon>
        <taxon>Blattodea</taxon>
        <taxon>Blattoidea</taxon>
        <taxon>Blattidae</taxon>
        <taxon>Blattinae</taxon>
        <taxon>Periplaneta</taxon>
    </lineage>
</organism>
<evidence type="ECO:0000313" key="2">
    <source>
        <dbReference type="Proteomes" id="UP001148838"/>
    </source>
</evidence>
<proteinExistence type="predicted"/>
<dbReference type="PANTHER" id="PTHR47326">
    <property type="entry name" value="TRANSPOSABLE ELEMENT TC3 TRANSPOSASE-LIKE PROTEIN"/>
    <property type="match status" value="1"/>
</dbReference>
<dbReference type="Gene3D" id="3.30.420.10">
    <property type="entry name" value="Ribonuclease H-like superfamily/Ribonuclease H"/>
    <property type="match status" value="1"/>
</dbReference>
<accession>A0ABQ8T053</accession>
<dbReference type="Proteomes" id="UP001148838">
    <property type="component" value="Unassembled WGS sequence"/>
</dbReference>
<reference evidence="1 2" key="1">
    <citation type="journal article" date="2022" name="Allergy">
        <title>Genome assembly and annotation of Periplaneta americana reveal a comprehensive cockroach allergen profile.</title>
        <authorList>
            <person name="Wang L."/>
            <person name="Xiong Q."/>
            <person name="Saelim N."/>
            <person name="Wang L."/>
            <person name="Nong W."/>
            <person name="Wan A.T."/>
            <person name="Shi M."/>
            <person name="Liu X."/>
            <person name="Cao Q."/>
            <person name="Hui J.H.L."/>
            <person name="Sookrung N."/>
            <person name="Leung T.F."/>
            <person name="Tungtrongchitr A."/>
            <person name="Tsui S.K.W."/>
        </authorList>
    </citation>
    <scope>NUCLEOTIDE SEQUENCE [LARGE SCALE GENOMIC DNA]</scope>
    <source>
        <strain evidence="1">PWHHKU_190912</strain>
    </source>
</reference>
<comment type="caution">
    <text evidence="1">The sequence shown here is derived from an EMBL/GenBank/DDBJ whole genome shotgun (WGS) entry which is preliminary data.</text>
</comment>
<dbReference type="PANTHER" id="PTHR47326:SF1">
    <property type="entry name" value="HTH PSQ-TYPE DOMAIN-CONTAINING PROTEIN"/>
    <property type="match status" value="1"/>
</dbReference>
<dbReference type="EMBL" id="JAJSOF020000017">
    <property type="protein sequence ID" value="KAJ4439416.1"/>
    <property type="molecule type" value="Genomic_DNA"/>
</dbReference>
<sequence>MLCIRAGPTPWPARSPDMNPLDFYLRGRLKSLVYASAVSNVEVLQQRIERACGIVRNELNGLCIVQRSLRRRAQKCSKAQGEPSRAVASRSKASHLGLALRNARWFESSWEKKFSYEISASVWDRCPPSIVMHLRSYDRSSLAQDNMDPTDLLRLAREDNAVSLPTSFNSSEIFCVIVRRKSSGTEKNYLRHRDLNACFQLYVLMLYPLSHTGFPSRWRIESSQFKFHLLGSLRWPPSALRHRCL</sequence>
<name>A0ABQ8T053_PERAM</name>
<dbReference type="InterPro" id="IPR036397">
    <property type="entry name" value="RNaseH_sf"/>
</dbReference>